<keyword evidence="2" id="KW-1185">Reference proteome</keyword>
<comment type="caution">
    <text evidence="1">The sequence shown here is derived from an EMBL/GenBank/DDBJ whole genome shotgun (WGS) entry which is preliminary data.</text>
</comment>
<evidence type="ECO:0000313" key="2">
    <source>
        <dbReference type="Proteomes" id="UP000538147"/>
    </source>
</evidence>
<evidence type="ECO:0000313" key="1">
    <source>
        <dbReference type="EMBL" id="MBB6228936.1"/>
    </source>
</evidence>
<dbReference type="Proteomes" id="UP000538147">
    <property type="component" value="Unassembled WGS sequence"/>
</dbReference>
<accession>A0A841L9W6</accession>
<dbReference type="RefSeq" id="WP_184202178.1">
    <property type="nucleotide sequence ID" value="NZ_JACIIV010000027.1"/>
</dbReference>
<reference evidence="1 2" key="1">
    <citation type="submission" date="2020-08" db="EMBL/GenBank/DDBJ databases">
        <title>Genomic Encyclopedia of Type Strains, Phase IV (KMG-IV): sequencing the most valuable type-strain genomes for metagenomic binning, comparative biology and taxonomic classification.</title>
        <authorList>
            <person name="Goeker M."/>
        </authorList>
    </citation>
    <scope>NUCLEOTIDE SEQUENCE [LARGE SCALE GENOMIC DNA]</scope>
    <source>
        <strain evidence="1 2">DSM 102189</strain>
    </source>
</reference>
<dbReference type="NCBIfam" id="NF047838">
    <property type="entry name" value="SCO4402_fam"/>
    <property type="match status" value="1"/>
</dbReference>
<gene>
    <name evidence="1" type="ORF">FHS79_003130</name>
</gene>
<dbReference type="AlphaFoldDB" id="A0A841L9W6"/>
<dbReference type="EMBL" id="JACIIV010000027">
    <property type="protein sequence ID" value="MBB6228936.1"/>
    <property type="molecule type" value="Genomic_DNA"/>
</dbReference>
<protein>
    <submittedName>
        <fullName evidence="1">Uncharacterized protein</fullName>
    </submittedName>
</protein>
<dbReference type="InterPro" id="IPR057705">
    <property type="entry name" value="DUF7945"/>
</dbReference>
<name>A0A841L9W6_9SPHN</name>
<sequence length="124" mass="13440">MNDVSALSQPHVRHELQIFLSELQAADPRATWRAERVSGLASGIDQVFHFFFDDNDFDEGAVGVSLLSEVEVRGVAGVKQALEQVLAAVGDADDDAFVGHPLWAGVRQAVEAAELRTVTDPNVR</sequence>
<organism evidence="1 2">
    <name type="scientific">Polymorphobacter multimanifer</name>
    <dbReference type="NCBI Taxonomy" id="1070431"/>
    <lineage>
        <taxon>Bacteria</taxon>
        <taxon>Pseudomonadati</taxon>
        <taxon>Pseudomonadota</taxon>
        <taxon>Alphaproteobacteria</taxon>
        <taxon>Sphingomonadales</taxon>
        <taxon>Sphingosinicellaceae</taxon>
        <taxon>Polymorphobacter</taxon>
    </lineage>
</organism>
<proteinExistence type="predicted"/>